<evidence type="ECO:0000313" key="1">
    <source>
        <dbReference type="EMBL" id="QJQ01619.1"/>
    </source>
</evidence>
<dbReference type="EMBL" id="CP008956">
    <property type="protein sequence ID" value="QJQ01619.1"/>
    <property type="molecule type" value="Genomic_DNA"/>
</dbReference>
<accession>A0A6M3ZSL9</accession>
<sequence>MPSTESSARQTPSFANSFALHAFGTAAQDQGGAEFAEHYARYARESAQLMQQISMKAPQLASVLEQLNEGSLPRKIDLAQPSAGTEPSARGAGLLQAIVGFCHRTLASVTLLLQPKMFKNNKQA</sequence>
<organism evidence="1 2">
    <name type="scientific">Herbaspirillum rubrisubalbicans Os34</name>
    <dbReference type="NCBI Taxonomy" id="1235827"/>
    <lineage>
        <taxon>Bacteria</taxon>
        <taxon>Pseudomonadati</taxon>
        <taxon>Pseudomonadota</taxon>
        <taxon>Betaproteobacteria</taxon>
        <taxon>Burkholderiales</taxon>
        <taxon>Oxalobacteraceae</taxon>
        <taxon>Herbaspirillum</taxon>
    </lineage>
</organism>
<reference evidence="1 2" key="1">
    <citation type="journal article" date="2012" name="J. Bacteriol.">
        <title>Genome sequence of the pathogenic Herbaspirillum seropedicae strain Os34, isolated from rice roots.</title>
        <authorList>
            <person name="Ye W."/>
            <person name="Ye S."/>
            <person name="Liu J."/>
            <person name="Chang S."/>
            <person name="Chen M."/>
            <person name="Zhu B."/>
            <person name="Guo L."/>
            <person name="An Q."/>
        </authorList>
    </citation>
    <scope>NUCLEOTIDE SEQUENCE [LARGE SCALE GENOMIC DNA]</scope>
    <source>
        <strain evidence="1 2">Os34</strain>
    </source>
</reference>
<proteinExistence type="predicted"/>
<dbReference type="AlphaFoldDB" id="A0A6M3ZSL9"/>
<protein>
    <submittedName>
        <fullName evidence="1">Uncharacterized protein</fullName>
    </submittedName>
</protein>
<dbReference type="Proteomes" id="UP000501648">
    <property type="component" value="Chromosome"/>
</dbReference>
<name>A0A6M3ZSL9_9BURK</name>
<dbReference type="RefSeq" id="WP_017450311.1">
    <property type="nucleotide sequence ID" value="NZ_CP008956.1"/>
</dbReference>
<evidence type="ECO:0000313" key="2">
    <source>
        <dbReference type="Proteomes" id="UP000501648"/>
    </source>
</evidence>
<gene>
    <name evidence="1" type="ORF">C798_15660</name>
</gene>